<evidence type="ECO:0000259" key="2">
    <source>
        <dbReference type="Pfam" id="PF25545"/>
    </source>
</evidence>
<proteinExistence type="predicted"/>
<feature type="compositionally biased region" description="Polar residues" evidence="1">
    <location>
        <begin position="1"/>
        <end position="12"/>
    </location>
</feature>
<dbReference type="Proteomes" id="UP000730481">
    <property type="component" value="Unassembled WGS sequence"/>
</dbReference>
<evidence type="ECO:0000313" key="4">
    <source>
        <dbReference type="Proteomes" id="UP000730481"/>
    </source>
</evidence>
<dbReference type="InterPro" id="IPR057684">
    <property type="entry name" value="DUF7924"/>
</dbReference>
<feature type="domain" description="DUF7924" evidence="2">
    <location>
        <begin position="132"/>
        <end position="281"/>
    </location>
</feature>
<dbReference type="AlphaFoldDB" id="A0A9P5DX65"/>
<reference evidence="3" key="1">
    <citation type="journal article" date="2017" name="Mycologia">
        <title>Fusarium algeriense, sp. nov., a novel toxigenic crown rot pathogen of durum wheat from Algeria is nested in the Fusarium burgessii species complex.</title>
        <authorList>
            <person name="Laraba I."/>
            <person name="Keddad A."/>
            <person name="Boureghda H."/>
            <person name="Abdallah N."/>
            <person name="Vaughan M.M."/>
            <person name="Proctor R.H."/>
            <person name="Busman M."/>
            <person name="O'Donnell K."/>
        </authorList>
    </citation>
    <scope>NUCLEOTIDE SEQUENCE</scope>
    <source>
        <strain evidence="3">NRRL 25174</strain>
    </source>
</reference>
<name>A0A9P5DX65_9HYPO</name>
<organism evidence="3 4">
    <name type="scientific">Fusarium beomiforme</name>
    <dbReference type="NCBI Taxonomy" id="44412"/>
    <lineage>
        <taxon>Eukaryota</taxon>
        <taxon>Fungi</taxon>
        <taxon>Dikarya</taxon>
        <taxon>Ascomycota</taxon>
        <taxon>Pezizomycotina</taxon>
        <taxon>Sordariomycetes</taxon>
        <taxon>Hypocreomycetidae</taxon>
        <taxon>Hypocreales</taxon>
        <taxon>Nectriaceae</taxon>
        <taxon>Fusarium</taxon>
        <taxon>Fusarium burgessii species complex</taxon>
    </lineage>
</organism>
<dbReference type="PANTHER" id="PTHR42470">
    <property type="entry name" value="VAST DOMAIN-CONTAINING PROTEIN"/>
    <property type="match status" value="1"/>
</dbReference>
<keyword evidence="4" id="KW-1185">Reference proteome</keyword>
<gene>
    <name evidence="3" type="ORF">FBEOM_5408</name>
</gene>
<feature type="region of interest" description="Disordered" evidence="1">
    <location>
        <begin position="283"/>
        <end position="318"/>
    </location>
</feature>
<dbReference type="EMBL" id="PVQB02000231">
    <property type="protein sequence ID" value="KAF4340692.1"/>
    <property type="molecule type" value="Genomic_DNA"/>
</dbReference>
<accession>A0A9P5DX65</accession>
<reference evidence="3" key="2">
    <citation type="submission" date="2020-02" db="EMBL/GenBank/DDBJ databases">
        <title>Identification and distribution of gene clusters putatively required for synthesis of sphingolipid metabolism inhibitors in phylogenetically diverse species of the filamentous fungus Fusarium.</title>
        <authorList>
            <person name="Kim H.-S."/>
            <person name="Busman M."/>
            <person name="Brown D.W."/>
            <person name="Divon H."/>
            <person name="Uhlig S."/>
            <person name="Proctor R.H."/>
        </authorList>
    </citation>
    <scope>NUCLEOTIDE SEQUENCE</scope>
    <source>
        <strain evidence="3">NRRL 25174</strain>
    </source>
</reference>
<dbReference type="Pfam" id="PF25545">
    <property type="entry name" value="DUF7924"/>
    <property type="match status" value="1"/>
</dbReference>
<feature type="region of interest" description="Disordered" evidence="1">
    <location>
        <begin position="1"/>
        <end position="22"/>
    </location>
</feature>
<evidence type="ECO:0000256" key="1">
    <source>
        <dbReference type="SAM" id="MobiDB-lite"/>
    </source>
</evidence>
<dbReference type="PANTHER" id="PTHR42470:SF1">
    <property type="entry name" value="VAST DOMAIN-CONTAINING PROTEIN"/>
    <property type="match status" value="1"/>
</dbReference>
<evidence type="ECO:0000313" key="3">
    <source>
        <dbReference type="EMBL" id="KAF4340692.1"/>
    </source>
</evidence>
<protein>
    <recommendedName>
        <fullName evidence="2">DUF7924 domain-containing protein</fullName>
    </recommendedName>
</protein>
<dbReference type="OrthoDB" id="5426775at2759"/>
<comment type="caution">
    <text evidence="3">The sequence shown here is derived from an EMBL/GenBank/DDBJ whole genome shotgun (WGS) entry which is preliminary data.</text>
</comment>
<sequence>MGSRVITPSVNTGSSGLSGRSLEENPHYRELNLAANHIYFWDRYEPVPQEIAGLVQLIKRDRDSPGPSPVDIQHDADLYHLLLGTAKSEVVEYFKNKIFPKPRCSDNLIRNDRITMAKHTLPDTGSGPKLSITVPEMLYGYRGTAFGGQHPQLISMGTEMIADNHLNSLLYPFLVIEFKDDGESMLVAANQCMGGSVSYINIAESLNHGLRQCKSDSVHPIDVAAFSIAMNGSEARINIAWKENELGIYMVNFNVFHLHDPQQYIKFRKYVRNIIDWCKGARPGSDSQVHRHPHRGELEGSFSDSQVPQATAVGRSCG</sequence>